<evidence type="ECO:0000256" key="1">
    <source>
        <dbReference type="ARBA" id="ARBA00010088"/>
    </source>
</evidence>
<keyword evidence="2" id="KW-0378">Hydrolase</keyword>
<dbReference type="KEGG" id="cfk:CFRA_06550"/>
<keyword evidence="4" id="KW-0031">Aminopeptidase</keyword>
<comment type="similarity">
    <text evidence="1">Belongs to the peptidase S33 family.</text>
</comment>
<evidence type="ECO:0000256" key="2">
    <source>
        <dbReference type="ARBA" id="ARBA00022801"/>
    </source>
</evidence>
<dbReference type="InterPro" id="IPR029058">
    <property type="entry name" value="AB_hydrolase_fold"/>
</dbReference>
<dbReference type="EMBL" id="CP009247">
    <property type="protein sequence ID" value="APT88966.1"/>
    <property type="molecule type" value="Genomic_DNA"/>
</dbReference>
<sequence>MADMSIQIGTRLLEDHTITCPLTEEPADARTVDVFARVITPRGGEDFPYLVFLQGGPGNESPALFPSWMTTALTRYRVVLLDQRGTGRSTPVDPESATAEYLTHLRADAIVRDCEAMREHLGAKTWSVLGQSFGGFTLLHYLTVHPESVDDAYFTGGLAPVGHRAEDIYATTFTELRRKSLAYYARFPHHRDAVAELVELAAAGELVLPDSEVVSVSRVRSLGMLLGSDDGWLSLFNLLEQDPRTTAFRHDLAGLLPFGARNPLYYVLHESSMADGVVTDWAAERAMPTDFAEDPTLLTGEHVSREWLETVPGLRPWAPVARELAGQPWNHLYDPVALEESGARGAAAVYVNDAYVPLEFSRETAGFMPGLRTWVTSEHEHNGLRASDGAVLAHLFELADGTRLR</sequence>
<feature type="domain" description="AB hydrolase-1" evidence="3">
    <location>
        <begin position="49"/>
        <end position="182"/>
    </location>
</feature>
<accession>A0A1L7CSY0</accession>
<keyword evidence="5" id="KW-1185">Reference proteome</keyword>
<dbReference type="SUPFAM" id="SSF53474">
    <property type="entry name" value="alpha/beta-Hydrolases"/>
    <property type="match status" value="1"/>
</dbReference>
<proteinExistence type="inferred from homology"/>
<evidence type="ECO:0000259" key="3">
    <source>
        <dbReference type="Pfam" id="PF00561"/>
    </source>
</evidence>
<dbReference type="InterPro" id="IPR000073">
    <property type="entry name" value="AB_hydrolase_1"/>
</dbReference>
<dbReference type="OrthoDB" id="9796770at2"/>
<dbReference type="RefSeq" id="WP_075663944.1">
    <property type="nucleotide sequence ID" value="NZ_CP009247.1"/>
</dbReference>
<dbReference type="Gene3D" id="3.40.50.1820">
    <property type="entry name" value="alpha/beta hydrolase"/>
    <property type="match status" value="1"/>
</dbReference>
<dbReference type="InterPro" id="IPR002410">
    <property type="entry name" value="Peptidase_S33"/>
</dbReference>
<dbReference type="AlphaFoldDB" id="A0A1L7CSY0"/>
<dbReference type="Pfam" id="PF00561">
    <property type="entry name" value="Abhydrolase_1"/>
    <property type="match status" value="1"/>
</dbReference>
<keyword evidence="4" id="KW-0645">Protease</keyword>
<dbReference type="InterPro" id="IPR051601">
    <property type="entry name" value="Serine_prot/Carboxylest_S33"/>
</dbReference>
<evidence type="ECO:0000313" key="4">
    <source>
        <dbReference type="EMBL" id="APT88966.1"/>
    </source>
</evidence>
<reference evidence="4 5" key="1">
    <citation type="submission" date="2014-08" db="EMBL/GenBank/DDBJ databases">
        <title>Complete genome sequence of Corynebacterium frankenforstense ST18(T) (=DSM 45800(T)), isolated from raw cow milk.</title>
        <authorList>
            <person name="Ruckert C."/>
            <person name="Albersmeier A."/>
            <person name="Winkler A."/>
            <person name="Lipski A."/>
            <person name="Kalinowski J."/>
        </authorList>
    </citation>
    <scope>NUCLEOTIDE SEQUENCE [LARGE SCALE GENOMIC DNA]</scope>
    <source>
        <strain evidence="4 5">ST18</strain>
    </source>
</reference>
<dbReference type="PANTHER" id="PTHR43248:SF2">
    <property type="entry name" value="PROLYL AMINOPEPTIDASE"/>
    <property type="match status" value="1"/>
</dbReference>
<organism evidence="4 5">
    <name type="scientific">Corynebacterium frankenforstense DSM 45800</name>
    <dbReference type="NCBI Taxonomy" id="1437875"/>
    <lineage>
        <taxon>Bacteria</taxon>
        <taxon>Bacillati</taxon>
        <taxon>Actinomycetota</taxon>
        <taxon>Actinomycetes</taxon>
        <taxon>Mycobacteriales</taxon>
        <taxon>Corynebacteriaceae</taxon>
        <taxon>Corynebacterium</taxon>
    </lineage>
</organism>
<name>A0A1L7CSY0_9CORY</name>
<evidence type="ECO:0000313" key="5">
    <source>
        <dbReference type="Proteomes" id="UP000185434"/>
    </source>
</evidence>
<dbReference type="GO" id="GO:0006508">
    <property type="term" value="P:proteolysis"/>
    <property type="evidence" value="ECO:0007669"/>
    <property type="project" value="InterPro"/>
</dbReference>
<protein>
    <submittedName>
        <fullName evidence="4">Aminopeptidase</fullName>
    </submittedName>
</protein>
<gene>
    <name evidence="4" type="ORF">CFRA_06550</name>
</gene>
<dbReference type="GO" id="GO:0004177">
    <property type="term" value="F:aminopeptidase activity"/>
    <property type="evidence" value="ECO:0007669"/>
    <property type="project" value="UniProtKB-KW"/>
</dbReference>
<dbReference type="STRING" id="1437875.CFRA_06550"/>
<dbReference type="PANTHER" id="PTHR43248">
    <property type="entry name" value="2-SUCCINYL-6-HYDROXY-2,4-CYCLOHEXADIENE-1-CARBOXYLATE SYNTHASE"/>
    <property type="match status" value="1"/>
</dbReference>
<dbReference type="PRINTS" id="PR00793">
    <property type="entry name" value="PROAMNOPTASE"/>
</dbReference>
<dbReference type="Proteomes" id="UP000185434">
    <property type="component" value="Chromosome"/>
</dbReference>